<reference evidence="1 2" key="1">
    <citation type="submission" date="2018-08" db="EMBL/GenBank/DDBJ databases">
        <title>Complete genome sequence of type strain Thalassospira indica MCCC 1A01103T, isolated from isolated from deep seawater of the Indian Ocean.</title>
        <authorList>
            <person name="Liu Y."/>
        </authorList>
    </citation>
    <scope>NUCLEOTIDE SEQUENCE [LARGE SCALE GENOMIC DNA]</scope>
    <source>
        <strain evidence="1 2">PB8BT</strain>
    </source>
</reference>
<keyword evidence="2" id="KW-1185">Reference proteome</keyword>
<dbReference type="Proteomes" id="UP000256971">
    <property type="component" value="Chromosome"/>
</dbReference>
<accession>A0ABN5NDU7</accession>
<evidence type="ECO:0008006" key="3">
    <source>
        <dbReference type="Google" id="ProtNLM"/>
    </source>
</evidence>
<organism evidence="1 2">
    <name type="scientific">Thalassospira indica</name>
    <dbReference type="NCBI Taxonomy" id="1891279"/>
    <lineage>
        <taxon>Bacteria</taxon>
        <taxon>Pseudomonadati</taxon>
        <taxon>Pseudomonadota</taxon>
        <taxon>Alphaproteobacteria</taxon>
        <taxon>Rhodospirillales</taxon>
        <taxon>Thalassospiraceae</taxon>
        <taxon>Thalassospira</taxon>
    </lineage>
</organism>
<evidence type="ECO:0000313" key="2">
    <source>
        <dbReference type="Proteomes" id="UP000256971"/>
    </source>
</evidence>
<evidence type="ECO:0000313" key="1">
    <source>
        <dbReference type="EMBL" id="AXO13646.1"/>
    </source>
</evidence>
<dbReference type="Gene3D" id="3.40.50.2000">
    <property type="entry name" value="Glycogen Phosphorylase B"/>
    <property type="match status" value="1"/>
</dbReference>
<sequence>MSTSPSIPFTVCTIGWEPWFIDYLLGPVTEKTGIRFVNGIVGDSTRIDRAKNKYPEYEFFALSKSKAESLPSADLKFLSQFEHPDVPTIKSMIQGDRVLRHRPIDQSLGYATLLAKNLQKFFDKYQPDLVLGSYDSLHAGLGFAVAKSHRIPWVAMAFTVIPDNLTGFCNALTPDNLVPLEREEDEKLKDLAQELMNSVRKKRQSVLAYKPPGSVLQWVKQYSINISNFFRRQIASSDLGIDLYTFNTSFERARDIVRRFKNRALLPTKKLLMEPPQGRYIYFPLHMSPESMLDTWAPFYQDQLAFIATLSLSVPVDVSLVVKLHFSDPDNYTRTQLCSLMRRPNLFIAHPNASGHEFLINSDLVVGIQGTSSLEAALLGKPVLLFGDSPYQHFPQTERAKTPDKLHAQILAMLSKDASSDEEILKAYTKYLSRYQPGRINDWSREISAEDAERYANCFQLLKNHILSSGVRDTWYE</sequence>
<dbReference type="EMBL" id="CP031555">
    <property type="protein sequence ID" value="AXO13646.1"/>
    <property type="molecule type" value="Genomic_DNA"/>
</dbReference>
<dbReference type="SUPFAM" id="SSF53756">
    <property type="entry name" value="UDP-Glycosyltransferase/glycogen phosphorylase"/>
    <property type="match status" value="1"/>
</dbReference>
<protein>
    <recommendedName>
        <fullName evidence="3">Capsule polysaccharide biosynthesis protein</fullName>
    </recommendedName>
</protein>
<gene>
    <name evidence="1" type="ORF">DY252_04985</name>
</gene>
<name>A0ABN5NDU7_9PROT</name>
<proteinExistence type="predicted"/>
<dbReference type="RefSeq" id="WP_064787407.1">
    <property type="nucleotide sequence ID" value="NZ_CP031555.1"/>
</dbReference>